<dbReference type="Gene3D" id="3.30.420.10">
    <property type="entry name" value="Ribonuclease H-like superfamily/Ribonuclease H"/>
    <property type="match status" value="1"/>
</dbReference>
<dbReference type="SUPFAM" id="SSF53098">
    <property type="entry name" value="Ribonuclease H-like"/>
    <property type="match status" value="1"/>
</dbReference>
<evidence type="ECO:0000259" key="2">
    <source>
        <dbReference type="Pfam" id="PF13358"/>
    </source>
</evidence>
<dbReference type="Pfam" id="PF13358">
    <property type="entry name" value="DDE_3"/>
    <property type="match status" value="1"/>
</dbReference>
<organism evidence="3 4">
    <name type="scientific">Sutterella massiliensis</name>
    <dbReference type="NCBI Taxonomy" id="1816689"/>
    <lineage>
        <taxon>Bacteria</taxon>
        <taxon>Pseudomonadati</taxon>
        <taxon>Pseudomonadota</taxon>
        <taxon>Betaproteobacteria</taxon>
        <taxon>Burkholderiales</taxon>
        <taxon>Sutterellaceae</taxon>
        <taxon>Sutterella</taxon>
    </lineage>
</organism>
<evidence type="ECO:0000259" key="1">
    <source>
        <dbReference type="Pfam" id="PF08281"/>
    </source>
</evidence>
<dbReference type="InterPro" id="IPR036397">
    <property type="entry name" value="RNaseH_sf"/>
</dbReference>
<protein>
    <submittedName>
        <fullName evidence="3">IS630 family transposase</fullName>
    </submittedName>
</protein>
<dbReference type="SUPFAM" id="SSF46689">
    <property type="entry name" value="Homeodomain-like"/>
    <property type="match status" value="1"/>
</dbReference>
<dbReference type="NCBIfam" id="NF033545">
    <property type="entry name" value="transpos_IS630"/>
    <property type="match status" value="1"/>
</dbReference>
<accession>A0ABS2DTA3</accession>
<feature type="domain" description="Tc1-like transposase DDE" evidence="2">
    <location>
        <begin position="228"/>
        <end position="358"/>
    </location>
</feature>
<dbReference type="InterPro" id="IPR012337">
    <property type="entry name" value="RNaseH-like_sf"/>
</dbReference>
<dbReference type="Pfam" id="PF08281">
    <property type="entry name" value="Sigma70_r4_2"/>
    <property type="match status" value="1"/>
</dbReference>
<dbReference type="InterPro" id="IPR038717">
    <property type="entry name" value="Tc1-like_DDE_dom"/>
</dbReference>
<proteinExistence type="predicted"/>
<sequence length="392" mass="44752">MPRGRPVSNRLELTPEQITTLKQIAGSRSEELRRVQRAKVFLAAAEGQPQREIAASVGLSVSAVARMLRKALQIGPMMALDDLKRSGRPTVIGVEARTWVKELACTPPKDLPDAPTQALWSMDTLAEYVRKHASEKPFGGELAKASKSTIWSILDSDEIKPHRSRYYLEKKDPDFSAKCHEVLLLYKRVEMELVFRDTLSSSSQPNGAVFVSYDEKPGIQAIGNVHPDRRPSADNGFTRRDYEYKRHGTLSLLAGIDLITGKVHSLIRERHKSADFIDFLKLIDATYPEDCVIFMVLDNHTIHTSRETRAYLDTRKGRFQFVFTPKHASWLNLIEAFFSKMARVSLRGLRVNSKDELRSHIERWVAECNEDPVPFRWKWKMDEVHELINSVI</sequence>
<feature type="domain" description="RNA polymerase sigma factor 70 region 4 type 2" evidence="1">
    <location>
        <begin position="30"/>
        <end position="73"/>
    </location>
</feature>
<dbReference type="EMBL" id="JACJJC010000013">
    <property type="protein sequence ID" value="MBM6704524.1"/>
    <property type="molecule type" value="Genomic_DNA"/>
</dbReference>
<keyword evidence="4" id="KW-1185">Reference proteome</keyword>
<name>A0ABS2DTA3_9BURK</name>
<comment type="caution">
    <text evidence="3">The sequence shown here is derived from an EMBL/GenBank/DDBJ whole genome shotgun (WGS) entry which is preliminary data.</text>
</comment>
<evidence type="ECO:0000313" key="4">
    <source>
        <dbReference type="Proteomes" id="UP000715095"/>
    </source>
</evidence>
<dbReference type="InterPro" id="IPR047655">
    <property type="entry name" value="Transpos_IS630-like"/>
</dbReference>
<dbReference type="Proteomes" id="UP000715095">
    <property type="component" value="Unassembled WGS sequence"/>
</dbReference>
<dbReference type="InterPro" id="IPR009057">
    <property type="entry name" value="Homeodomain-like_sf"/>
</dbReference>
<dbReference type="InterPro" id="IPR013249">
    <property type="entry name" value="RNA_pol_sigma70_r4_t2"/>
</dbReference>
<evidence type="ECO:0000313" key="3">
    <source>
        <dbReference type="EMBL" id="MBM6704524.1"/>
    </source>
</evidence>
<gene>
    <name evidence="3" type="ORF">H6A60_08520</name>
</gene>
<reference evidence="3 4" key="1">
    <citation type="journal article" date="2021" name="Sci. Rep.">
        <title>The distribution of antibiotic resistance genes in chicken gut microbiota commensals.</title>
        <authorList>
            <person name="Juricova H."/>
            <person name="Matiasovicova J."/>
            <person name="Kubasova T."/>
            <person name="Cejkova D."/>
            <person name="Rychlik I."/>
        </authorList>
    </citation>
    <scope>NUCLEOTIDE SEQUENCE [LARGE SCALE GENOMIC DNA]</scope>
    <source>
        <strain evidence="3 4">An829</strain>
    </source>
</reference>